<dbReference type="GO" id="GO:0000976">
    <property type="term" value="F:transcription cis-regulatory region binding"/>
    <property type="evidence" value="ECO:0007669"/>
    <property type="project" value="TreeGrafter"/>
</dbReference>
<dbReference type="AlphaFoldDB" id="A0A087CVL9"/>
<keyword evidence="4" id="KW-0804">Transcription</keyword>
<evidence type="ECO:0000313" key="8">
    <source>
        <dbReference type="Proteomes" id="UP000029078"/>
    </source>
</evidence>
<evidence type="ECO:0000259" key="6">
    <source>
        <dbReference type="PROSITE" id="PS50932"/>
    </source>
</evidence>
<comment type="caution">
    <text evidence="7">The sequence shown here is derived from an EMBL/GenBank/DDBJ whole genome shotgun (WGS) entry which is preliminary data.</text>
</comment>
<dbReference type="SUPFAM" id="SSF53822">
    <property type="entry name" value="Periplasmic binding protein-like I"/>
    <property type="match status" value="1"/>
</dbReference>
<reference evidence="7 8" key="1">
    <citation type="submission" date="2014-03" db="EMBL/GenBank/DDBJ databases">
        <title>Genomics of Bifidobacteria.</title>
        <authorList>
            <person name="Ventura M."/>
            <person name="Milani C."/>
            <person name="Lugli G.A."/>
        </authorList>
    </citation>
    <scope>NUCLEOTIDE SEQUENCE [LARGE SCALE GENOMIC DNA]</scope>
    <source>
        <strain evidence="7 8">LMG 21811</strain>
    </source>
</reference>
<protein>
    <submittedName>
        <fullName evidence="7">LacI-type transcriptional regulator</fullName>
    </submittedName>
</protein>
<evidence type="ECO:0000256" key="3">
    <source>
        <dbReference type="ARBA" id="ARBA00023125"/>
    </source>
</evidence>
<keyword evidence="2" id="KW-0805">Transcription regulation</keyword>
<dbReference type="GO" id="GO:0003700">
    <property type="term" value="F:DNA-binding transcription factor activity"/>
    <property type="evidence" value="ECO:0007669"/>
    <property type="project" value="TreeGrafter"/>
</dbReference>
<dbReference type="InterPro" id="IPR028082">
    <property type="entry name" value="Peripla_BP_I"/>
</dbReference>
<feature type="compositionally biased region" description="Basic and acidic residues" evidence="5">
    <location>
        <begin position="321"/>
        <end position="338"/>
    </location>
</feature>
<dbReference type="Gene3D" id="1.10.260.40">
    <property type="entry name" value="lambda repressor-like DNA-binding domains"/>
    <property type="match status" value="1"/>
</dbReference>
<dbReference type="eggNOG" id="COG1609">
    <property type="taxonomic scope" value="Bacteria"/>
</dbReference>
<dbReference type="SMART" id="SM00354">
    <property type="entry name" value="HTH_LACI"/>
    <property type="match status" value="1"/>
</dbReference>
<dbReference type="Pfam" id="PF00356">
    <property type="entry name" value="LacI"/>
    <property type="match status" value="1"/>
</dbReference>
<evidence type="ECO:0000256" key="1">
    <source>
        <dbReference type="ARBA" id="ARBA00022491"/>
    </source>
</evidence>
<evidence type="ECO:0000256" key="2">
    <source>
        <dbReference type="ARBA" id="ARBA00023015"/>
    </source>
</evidence>
<dbReference type="Gene3D" id="3.40.50.2300">
    <property type="match status" value="2"/>
</dbReference>
<dbReference type="InterPro" id="IPR010982">
    <property type="entry name" value="Lambda_DNA-bd_dom_sf"/>
</dbReference>
<dbReference type="InterPro" id="IPR001761">
    <property type="entry name" value="Peripla_BP/Lac1_sug-bd_dom"/>
</dbReference>
<keyword evidence="1" id="KW-0678">Repressor</keyword>
<organism evidence="7 8">
    <name type="scientific">Bifidobacterium ruminantium</name>
    <dbReference type="NCBI Taxonomy" id="78346"/>
    <lineage>
        <taxon>Bacteria</taxon>
        <taxon>Bacillati</taxon>
        <taxon>Actinomycetota</taxon>
        <taxon>Actinomycetes</taxon>
        <taxon>Bifidobacteriales</taxon>
        <taxon>Bifidobacteriaceae</taxon>
        <taxon>Bifidobacterium</taxon>
    </lineage>
</organism>
<feature type="domain" description="HTH lacI-type" evidence="6">
    <location>
        <begin position="2"/>
        <end position="56"/>
    </location>
</feature>
<dbReference type="PROSITE" id="PS50932">
    <property type="entry name" value="HTH_LACI_2"/>
    <property type="match status" value="1"/>
</dbReference>
<gene>
    <name evidence="7" type="ORF">BRUM_0449</name>
</gene>
<feature type="region of interest" description="Disordered" evidence="5">
    <location>
        <begin position="386"/>
        <end position="405"/>
    </location>
</feature>
<dbReference type="InterPro" id="IPR000843">
    <property type="entry name" value="HTH_LacI"/>
</dbReference>
<dbReference type="STRING" id="78346.BRUM_0449"/>
<keyword evidence="3" id="KW-0238">DNA-binding</keyword>
<dbReference type="PANTHER" id="PTHR30146:SF95">
    <property type="entry name" value="RIBOSE OPERON REPRESSOR"/>
    <property type="match status" value="1"/>
</dbReference>
<name>A0A087CVL9_BIFRU</name>
<dbReference type="Pfam" id="PF00532">
    <property type="entry name" value="Peripla_BP_1"/>
    <property type="match status" value="1"/>
</dbReference>
<dbReference type="EMBL" id="JGZL01000012">
    <property type="protein sequence ID" value="KFI87319.1"/>
    <property type="molecule type" value="Genomic_DNA"/>
</dbReference>
<sequence length="405" mass="45546">MVGMRDVAKEAGVSLSTVSLVVNKTGYVSDDMRERVNTAMKKLNYVPNELARNLYKNRTNLVGVIVPTIRHPFFATLTAHLQRELAAQGLRTMLCSTADAENGEVEYVDMLRRHMMDGIIVCSHTTHPNDYWTSIHRPIVAFDRVLGGGIASIGSDHEQGGRLMAHMLVNTGAHHVVMIGGPRDQFFDLAAQGDVPDDFDLHKTTFPTIRYYLTLEQELKAAGVRYEYVEAGAVQDFQGYKKAVNDVLNRMPTDGIDAVIRLRYRRGVVRTRSDAPAHRDSARPADHRLRRHVSDRPGRYENDRGGAEFRQNRAGRGRQYRSCDRQGRGCQGRYDKRHGTQAVRAGRADSRDAQTGRYHALSGPYRPSLDGPFYLLSGSFRLIRNRRSDRSSTRPRACGPNGSHR</sequence>
<dbReference type="PANTHER" id="PTHR30146">
    <property type="entry name" value="LACI-RELATED TRANSCRIPTIONAL REPRESSOR"/>
    <property type="match status" value="1"/>
</dbReference>
<feature type="region of interest" description="Disordered" evidence="5">
    <location>
        <begin position="271"/>
        <end position="354"/>
    </location>
</feature>
<dbReference type="CDD" id="cd01392">
    <property type="entry name" value="HTH_LacI"/>
    <property type="match status" value="1"/>
</dbReference>
<evidence type="ECO:0000256" key="4">
    <source>
        <dbReference type="ARBA" id="ARBA00023163"/>
    </source>
</evidence>
<keyword evidence="8" id="KW-1185">Reference proteome</keyword>
<evidence type="ECO:0000256" key="5">
    <source>
        <dbReference type="SAM" id="MobiDB-lite"/>
    </source>
</evidence>
<dbReference type="Proteomes" id="UP000029078">
    <property type="component" value="Unassembled WGS sequence"/>
</dbReference>
<dbReference type="PROSITE" id="PS00356">
    <property type="entry name" value="HTH_LACI_1"/>
    <property type="match status" value="1"/>
</dbReference>
<dbReference type="SUPFAM" id="SSF47413">
    <property type="entry name" value="lambda repressor-like DNA-binding domains"/>
    <property type="match status" value="1"/>
</dbReference>
<accession>A0A087CVL9</accession>
<evidence type="ECO:0000313" key="7">
    <source>
        <dbReference type="EMBL" id="KFI87319.1"/>
    </source>
</evidence>
<feature type="compositionally biased region" description="Basic and acidic residues" evidence="5">
    <location>
        <begin position="271"/>
        <end position="311"/>
    </location>
</feature>
<proteinExistence type="predicted"/>